<dbReference type="Proteomes" id="UP000225766">
    <property type="component" value="Unassembled WGS sequence"/>
</dbReference>
<name>A0A2C1LFD7_BACCE</name>
<evidence type="ECO:0000313" key="3">
    <source>
        <dbReference type="Proteomes" id="UP000225766"/>
    </source>
</evidence>
<feature type="region of interest" description="Disordered" evidence="1">
    <location>
        <begin position="38"/>
        <end position="72"/>
    </location>
</feature>
<evidence type="ECO:0000313" key="2">
    <source>
        <dbReference type="EMBL" id="PGT96649.1"/>
    </source>
</evidence>
<dbReference type="AlphaFoldDB" id="A0A2C1LFD7"/>
<sequence>MPIGPIDTKNYIKKMGVSLTVATLSIGLVSGCSLFSSKDDKEAKSKVTASKTDKKKKDEKKSKEDDTKKDEKLGQNDFETIVDNAIKGNDDNKNVAYVLDHFDKPKLDSKDKIVASNVDGGNEVASQVLAILDKETGGNSIKDGIKNNVVAAGTSDNKGIVVNGDNFVFGGNDLGSTVASINDVVVPPTSETIVPVKPPTGENEGGTT</sequence>
<gene>
    <name evidence="2" type="ORF">COD19_27200</name>
</gene>
<feature type="non-terminal residue" evidence="2">
    <location>
        <position position="208"/>
    </location>
</feature>
<reference evidence="2 3" key="1">
    <citation type="submission" date="2017-09" db="EMBL/GenBank/DDBJ databases">
        <title>Large-scale bioinformatics analysis of Bacillus genomes uncovers conserved roles of natural products in bacterial physiology.</title>
        <authorList>
            <consortium name="Agbiome Team Llc"/>
            <person name="Bleich R.M."/>
            <person name="Grubbs K.J."/>
            <person name="Santa Maria K.C."/>
            <person name="Allen S.E."/>
            <person name="Farag S."/>
            <person name="Shank E.A."/>
            <person name="Bowers A."/>
        </authorList>
    </citation>
    <scope>NUCLEOTIDE SEQUENCE [LARGE SCALE GENOMIC DNA]</scope>
    <source>
        <strain evidence="2 3">AFS040105</strain>
    </source>
</reference>
<dbReference type="RefSeq" id="WP_098883078.1">
    <property type="nucleotide sequence ID" value="NZ_NUMG01000052.1"/>
</dbReference>
<comment type="caution">
    <text evidence="2">The sequence shown here is derived from an EMBL/GenBank/DDBJ whole genome shotgun (WGS) entry which is preliminary data.</text>
</comment>
<accession>A0A2C1LFD7</accession>
<organism evidence="2 3">
    <name type="scientific">Bacillus cereus</name>
    <dbReference type="NCBI Taxonomy" id="1396"/>
    <lineage>
        <taxon>Bacteria</taxon>
        <taxon>Bacillati</taxon>
        <taxon>Bacillota</taxon>
        <taxon>Bacilli</taxon>
        <taxon>Bacillales</taxon>
        <taxon>Bacillaceae</taxon>
        <taxon>Bacillus</taxon>
        <taxon>Bacillus cereus group</taxon>
    </lineage>
</organism>
<proteinExistence type="predicted"/>
<evidence type="ECO:0000256" key="1">
    <source>
        <dbReference type="SAM" id="MobiDB-lite"/>
    </source>
</evidence>
<protein>
    <submittedName>
        <fullName evidence="2">Hemagglutinin</fullName>
    </submittedName>
</protein>
<dbReference type="EMBL" id="NUMG01000052">
    <property type="protein sequence ID" value="PGT96649.1"/>
    <property type="molecule type" value="Genomic_DNA"/>
</dbReference>